<gene>
    <name evidence="2" type="ordered locus">TOL2_C26020</name>
</gene>
<dbReference type="EMBL" id="FO203503">
    <property type="protein sequence ID" value="CCK80761.1"/>
    <property type="molecule type" value="Genomic_DNA"/>
</dbReference>
<evidence type="ECO:0000313" key="2">
    <source>
        <dbReference type="EMBL" id="CCK80761.1"/>
    </source>
</evidence>
<keyword evidence="3" id="KW-1185">Reference proteome</keyword>
<dbReference type="InterPro" id="IPR024402">
    <property type="entry name" value="DUF2726"/>
</dbReference>
<dbReference type="AlphaFoldDB" id="K0NHJ4"/>
<reference evidence="2 3" key="1">
    <citation type="journal article" date="2013" name="Environ. Microbiol.">
        <title>Complete genome, catabolic sub-proteomes and key-metabolites of Desulfobacula toluolica Tol2, a marine, aromatic compound-degrading, sulfate-reducing bacterium.</title>
        <authorList>
            <person name="Wohlbrand L."/>
            <person name="Jacob J.H."/>
            <person name="Kube M."/>
            <person name="Mussmann M."/>
            <person name="Jarling R."/>
            <person name="Beck A."/>
            <person name="Amann R."/>
            <person name="Wilkes H."/>
            <person name="Reinhardt R."/>
            <person name="Rabus R."/>
        </authorList>
    </citation>
    <scope>NUCLEOTIDE SEQUENCE [LARGE SCALE GENOMIC DNA]</scope>
    <source>
        <strain evidence="3">DSM 7467 / Tol2</strain>
    </source>
</reference>
<dbReference type="Pfam" id="PF10881">
    <property type="entry name" value="DUF2726"/>
    <property type="match status" value="1"/>
</dbReference>
<feature type="domain" description="DUF2726" evidence="1">
    <location>
        <begin position="3"/>
        <end position="112"/>
    </location>
</feature>
<dbReference type="STRING" id="651182.TOL2_C26020"/>
<organism evidence="2 3">
    <name type="scientific">Desulfobacula toluolica (strain DSM 7467 / Tol2)</name>
    <dbReference type="NCBI Taxonomy" id="651182"/>
    <lineage>
        <taxon>Bacteria</taxon>
        <taxon>Pseudomonadati</taxon>
        <taxon>Thermodesulfobacteriota</taxon>
        <taxon>Desulfobacteria</taxon>
        <taxon>Desulfobacterales</taxon>
        <taxon>Desulfobacteraceae</taxon>
        <taxon>Desulfobacula</taxon>
    </lineage>
</organism>
<proteinExistence type="predicted"/>
<sequence length="321" mass="37579">MKKRKLFNTSEYKTVSELREALEGTDYYIHPEMQIKNVIELEINEKISKKDRRAFNNATFDFVVYNNNSIPEFVIEFDGPCHSEPKKRQADYRKNIWCSLADLPILRIDDSFIAKYEKTTFLKFIVDRFVSWRTKSETIIREIEERVSFAESISDVDYGDPWNDPSVVFDLTHRFPASVEIATRLFENHKIVSNYLDDKTYHSATNNYPWVEFRRDRMGGGPIGDYARRVERTYKLERIYKKSNGKIGVEKIHELTTVVDYKWGAPTCGRYDINRNLEIPTVIFQGIPGTSVSELSDHFCDYLALDKLEKVTKKCLATIKD</sequence>
<name>K0NHJ4_DESTT</name>
<protein>
    <recommendedName>
        <fullName evidence="1">DUF2726 domain-containing protein</fullName>
    </recommendedName>
</protein>
<dbReference type="Gene3D" id="3.40.960.10">
    <property type="entry name" value="VSR Endonuclease"/>
    <property type="match status" value="1"/>
</dbReference>
<dbReference type="Proteomes" id="UP000007347">
    <property type="component" value="Chromosome"/>
</dbReference>
<dbReference type="HOGENOM" id="CLU_865274_0_0_7"/>
<accession>K0NHJ4</accession>
<dbReference type="RefSeq" id="WP_014958062.1">
    <property type="nucleotide sequence ID" value="NC_018645.1"/>
</dbReference>
<dbReference type="OrthoDB" id="5600508at2"/>
<evidence type="ECO:0000259" key="1">
    <source>
        <dbReference type="Pfam" id="PF10881"/>
    </source>
</evidence>
<dbReference type="KEGG" id="dto:TOL2_C26020"/>
<evidence type="ECO:0000313" key="3">
    <source>
        <dbReference type="Proteomes" id="UP000007347"/>
    </source>
</evidence>